<name>A0ABD7PQL6_RHILE</name>
<proteinExistence type="predicted"/>
<dbReference type="Proteomes" id="UP000292036">
    <property type="component" value="Unassembled WGS sequence"/>
</dbReference>
<feature type="region of interest" description="Disordered" evidence="1">
    <location>
        <begin position="46"/>
        <end position="65"/>
    </location>
</feature>
<dbReference type="Gene3D" id="3.90.226.10">
    <property type="entry name" value="2-enoyl-CoA Hydratase, Chain A, domain 1"/>
    <property type="match status" value="1"/>
</dbReference>
<evidence type="ECO:0000313" key="2">
    <source>
        <dbReference type="EMBL" id="TAW29384.1"/>
    </source>
</evidence>
<organism evidence="2 3">
    <name type="scientific">Rhizobium leguminosarum</name>
    <dbReference type="NCBI Taxonomy" id="384"/>
    <lineage>
        <taxon>Bacteria</taxon>
        <taxon>Pseudomonadati</taxon>
        <taxon>Pseudomonadota</taxon>
        <taxon>Alphaproteobacteria</taxon>
        <taxon>Hyphomicrobiales</taxon>
        <taxon>Rhizobiaceae</taxon>
        <taxon>Rhizobium/Agrobacterium group</taxon>
        <taxon>Rhizobium</taxon>
    </lineage>
</organism>
<accession>A0ABD7PQL6</accession>
<dbReference type="PANTHER" id="PTHR43459">
    <property type="entry name" value="ENOYL-COA HYDRATASE"/>
    <property type="match status" value="1"/>
</dbReference>
<protein>
    <submittedName>
        <fullName evidence="2">Enoyl-CoA hydratase/isomerase family protein</fullName>
    </submittedName>
</protein>
<dbReference type="PANTHER" id="PTHR43459:SF1">
    <property type="entry name" value="EG:BACN32G11.4 PROTEIN"/>
    <property type="match status" value="1"/>
</dbReference>
<dbReference type="AlphaFoldDB" id="A0ABD7PQL6"/>
<reference evidence="2 3" key="1">
    <citation type="submission" date="2019-02" db="EMBL/GenBank/DDBJ databases">
        <title>The genomic architecture of introgression among sibling species of bacteria.</title>
        <authorList>
            <person name="Cavassim M.I.A."/>
            <person name="Moeskjaer S."/>
            <person name="Moslemi C."/>
            <person name="Fields B."/>
            <person name="Bachmann A."/>
            <person name="Vilhjalmsson B."/>
            <person name="Schierup M.H."/>
            <person name="Young J.P.W."/>
            <person name="Andersen S.U."/>
        </authorList>
    </citation>
    <scope>NUCLEOTIDE SEQUENCE [LARGE SCALE GENOMIC DNA]</scope>
    <source>
        <strain evidence="2 3">SM151B</strain>
    </source>
</reference>
<feature type="compositionally biased region" description="Polar residues" evidence="1">
    <location>
        <begin position="50"/>
        <end position="61"/>
    </location>
</feature>
<comment type="caution">
    <text evidence="2">The sequence shown here is derived from an EMBL/GenBank/DDBJ whole genome shotgun (WGS) entry which is preliminary data.</text>
</comment>
<sequence length="336" mass="36243">MKIRSSGRFQSQPVPGIVALSSKFLTAATLVMLPALALAGQSPVPVKADSTAQSKPASDTAQKSEIKVDKRTPAYWRVTFDNPPFNIFGPETIPQLEKVIVDIETDPGLRVVVFDSDVPGFFLTHYNFTPPLEESTSLPSGRTGLHPLPDMLVRLSKAPVVSIALIRGRATGVGSELALASDMRFASREKAILSQWEVGAGFVPGGGPMARLPRLMGRGRALEVLLGSDDVNGDLAEQYGYVNRSFPDDKLDPFVDALAKRISGFDRQAIADTKRLVDFASLPSDPEIGAGWDAFISSVQRPVAQKNIGRLMGIGLQTNSDIESRLGHYTQTLADK</sequence>
<dbReference type="CDD" id="cd06558">
    <property type="entry name" value="crotonase-like"/>
    <property type="match status" value="1"/>
</dbReference>
<gene>
    <name evidence="2" type="ORF">ELI19_07695</name>
</gene>
<dbReference type="EMBL" id="SIPS01000001">
    <property type="protein sequence ID" value="TAW29384.1"/>
    <property type="molecule type" value="Genomic_DNA"/>
</dbReference>
<evidence type="ECO:0000256" key="1">
    <source>
        <dbReference type="SAM" id="MobiDB-lite"/>
    </source>
</evidence>
<dbReference type="RefSeq" id="WP_130726700.1">
    <property type="nucleotide sequence ID" value="NZ_SINY01000001.1"/>
</dbReference>
<evidence type="ECO:0000313" key="3">
    <source>
        <dbReference type="Proteomes" id="UP000292036"/>
    </source>
</evidence>
<dbReference type="SUPFAM" id="SSF52096">
    <property type="entry name" value="ClpP/crotonase"/>
    <property type="match status" value="1"/>
</dbReference>
<dbReference type="InterPro" id="IPR029045">
    <property type="entry name" value="ClpP/crotonase-like_dom_sf"/>
</dbReference>
<dbReference type="Pfam" id="PF00378">
    <property type="entry name" value="ECH_1"/>
    <property type="match status" value="1"/>
</dbReference>
<dbReference type="GO" id="GO:0003824">
    <property type="term" value="F:catalytic activity"/>
    <property type="evidence" value="ECO:0007669"/>
    <property type="project" value="UniProtKB-ARBA"/>
</dbReference>
<dbReference type="InterPro" id="IPR001753">
    <property type="entry name" value="Enoyl-CoA_hydra/iso"/>
</dbReference>